<reference evidence="2" key="1">
    <citation type="submission" date="2023-04" db="EMBL/GenBank/DDBJ databases">
        <title>Phytophthora fragariaefolia NBRC 109709.</title>
        <authorList>
            <person name="Ichikawa N."/>
            <person name="Sato H."/>
            <person name="Tonouchi N."/>
        </authorList>
    </citation>
    <scope>NUCLEOTIDE SEQUENCE</scope>
    <source>
        <strain evidence="2">NBRC 109709</strain>
    </source>
</reference>
<comment type="caution">
    <text evidence="2">The sequence shown here is derived from an EMBL/GenBank/DDBJ whole genome shotgun (WGS) entry which is preliminary data.</text>
</comment>
<dbReference type="Proteomes" id="UP001165121">
    <property type="component" value="Unassembled WGS sequence"/>
</dbReference>
<accession>A0A9W7D2B3</accession>
<keyword evidence="3" id="KW-1185">Reference proteome</keyword>
<gene>
    <name evidence="2" type="ORF">Pfra01_002215900</name>
</gene>
<protein>
    <submittedName>
        <fullName evidence="2">Unnamed protein product</fullName>
    </submittedName>
</protein>
<feature type="region of interest" description="Disordered" evidence="1">
    <location>
        <begin position="1"/>
        <end position="179"/>
    </location>
</feature>
<evidence type="ECO:0000313" key="3">
    <source>
        <dbReference type="Proteomes" id="UP001165121"/>
    </source>
</evidence>
<name>A0A9W7D2B3_9STRA</name>
<feature type="compositionally biased region" description="Basic and acidic residues" evidence="1">
    <location>
        <begin position="67"/>
        <end position="85"/>
    </location>
</feature>
<feature type="compositionally biased region" description="Basic and acidic residues" evidence="1">
    <location>
        <begin position="125"/>
        <end position="135"/>
    </location>
</feature>
<feature type="compositionally biased region" description="Basic and acidic residues" evidence="1">
    <location>
        <begin position="258"/>
        <end position="269"/>
    </location>
</feature>
<dbReference type="AlphaFoldDB" id="A0A9W7D2B3"/>
<dbReference type="EMBL" id="BSXT01003296">
    <property type="protein sequence ID" value="GMF53536.1"/>
    <property type="molecule type" value="Genomic_DNA"/>
</dbReference>
<proteinExistence type="predicted"/>
<evidence type="ECO:0000313" key="2">
    <source>
        <dbReference type="EMBL" id="GMF53536.1"/>
    </source>
</evidence>
<feature type="compositionally biased region" description="Low complexity" evidence="1">
    <location>
        <begin position="17"/>
        <end position="26"/>
    </location>
</feature>
<feature type="compositionally biased region" description="Acidic residues" evidence="1">
    <location>
        <begin position="30"/>
        <end position="43"/>
    </location>
</feature>
<evidence type="ECO:0000256" key="1">
    <source>
        <dbReference type="SAM" id="MobiDB-lite"/>
    </source>
</evidence>
<feature type="region of interest" description="Disordered" evidence="1">
    <location>
        <begin position="217"/>
        <end position="276"/>
    </location>
</feature>
<organism evidence="2 3">
    <name type="scientific">Phytophthora fragariaefolia</name>
    <dbReference type="NCBI Taxonomy" id="1490495"/>
    <lineage>
        <taxon>Eukaryota</taxon>
        <taxon>Sar</taxon>
        <taxon>Stramenopiles</taxon>
        <taxon>Oomycota</taxon>
        <taxon>Peronosporomycetes</taxon>
        <taxon>Peronosporales</taxon>
        <taxon>Peronosporaceae</taxon>
        <taxon>Phytophthora</taxon>
    </lineage>
</organism>
<sequence length="276" mass="29052">MRLQFGNDAGGNDKVEVSSSVAVTAADAGDPNEDPSDDNDSLADDASWGQRSGGPPGENAGARRSGHAGDRSNRDDEDSFHERNDVGSQQPAAPRPVRPNIATEHRALHGHASRSQEDDFGSTDWRSDASDDQDKPSASPQRKHETKSKVSPAIDWERLGLGFGSNSNRAPRYDASGKEVSGLAATVPGREESLPLATLQAIAVAAGIGQATAARTARAEVSKQTTTKTLEVKAEARTVGHPAHQRNQRYGSGYGGGGHERGGYNDRGRGGYGDSD</sequence>